<reference evidence="8" key="1">
    <citation type="journal article" date="2022" name="Int. J. Syst. Evol. Microbiol.">
        <title>Apilactobacillus apisilvae sp. nov., Nicolia spurrieriana gen. nov. sp. nov., Bombilactobacillus folatiphilus sp. nov. and Bombilactobacillus thymidiniphilus sp. nov., four new lactic acid bacterial isolates from stingless bees Tetragonula carbonaria and Austroplebeia australis.</title>
        <authorList>
            <person name="Oliphant S.A."/>
            <person name="Watson-Haigh N.S."/>
            <person name="Sumby K.M."/>
            <person name="Gardner J."/>
            <person name="Groom S."/>
            <person name="Jiranek V."/>
        </authorList>
    </citation>
    <scope>NUCLEOTIDE SEQUENCE</scope>
    <source>
        <strain evidence="8">SG4_D2</strain>
    </source>
</reference>
<keyword evidence="4 6" id="KW-1133">Transmembrane helix</keyword>
<evidence type="ECO:0000259" key="7">
    <source>
        <dbReference type="Pfam" id="PF02687"/>
    </source>
</evidence>
<proteinExistence type="inferred from homology"/>
<feature type="transmembrane region" description="Helical" evidence="6">
    <location>
        <begin position="508"/>
        <end position="537"/>
    </location>
</feature>
<dbReference type="PIRSF" id="PIRSF018968">
    <property type="entry name" value="ABC_permease_BceB"/>
    <property type="match status" value="1"/>
</dbReference>
<dbReference type="RefSeq" id="WP_249513709.1">
    <property type="nucleotide sequence ID" value="NZ_CP093366.1"/>
</dbReference>
<dbReference type="InterPro" id="IPR052536">
    <property type="entry name" value="ABC-4_Integral_Memb_Prot"/>
</dbReference>
<sequence>MKIHWRLAKKALISHRELYIPFILVSMLLVAICEIFWSMTQNSSLKQTAAGTNASYIILLGAIFVTVLSVIFLFYINRFLMKRQLKELALYNMLGLTKGDLRLVVLYEILILWAMVVVLGLIVGLVLSKLFFLILTFFLQTTTIVEQFSLNSLILVTVIFSGIFSILFMSDFKSLYQVQPANLWNQSEQPEPEPKSNWLLGVSSLLFLAVGYWIAVKTSPNAEAMVQFVLAMILVIIGIYGLFIASSIVILKLLKKNRKFYYQPKHFISVSGTLYRMKQNGASLASICLLCTTILVALVGSVSLYVGKEKMINRSAPYDLMMTQSKPFSATEQKVMQQVVKKQDVKISKPKQMMMTVPQAVIVKNHHIFPSSMTAPSATHQLSTLTLAEYNNLSRKHYQLQPNQILVYTDDGKKVAQQLTLNGRQYRTKMIPQFAMQFNYQNSIYKSLFIVAANRQVAQQINHQPWLYVQGQNLAGNSKRVLHASKLVTTALHLTAEQYTSKPELEGFWNSLVGSILFVGGLISLSMILLTGALIYYKQLSEGYADRQRFQIMQEVGLSKQETAQTIRSQVLLLFMLPIIGAIINLAFALPAIKSILAVFSIYNVLILLAVSITTLVLLIIYYLIVYALTTRAYTKIVNTKTMSIE</sequence>
<accession>A0ABY4P6S6</accession>
<feature type="transmembrane region" description="Helical" evidence="6">
    <location>
        <begin position="571"/>
        <end position="593"/>
    </location>
</feature>
<feature type="transmembrane region" description="Helical" evidence="6">
    <location>
        <begin position="605"/>
        <end position="629"/>
    </location>
</feature>
<feature type="transmembrane region" description="Helical" evidence="6">
    <location>
        <begin position="284"/>
        <end position="306"/>
    </location>
</feature>
<evidence type="ECO:0000256" key="2">
    <source>
        <dbReference type="ARBA" id="ARBA00022475"/>
    </source>
</evidence>
<keyword evidence="2 6" id="KW-1003">Cell membrane</keyword>
<dbReference type="EMBL" id="CP093366">
    <property type="protein sequence ID" value="UQS81448.1"/>
    <property type="molecule type" value="Genomic_DNA"/>
</dbReference>
<evidence type="ECO:0000256" key="6">
    <source>
        <dbReference type="PIRNR" id="PIRNR018968"/>
    </source>
</evidence>
<evidence type="ECO:0000256" key="4">
    <source>
        <dbReference type="ARBA" id="ARBA00022989"/>
    </source>
</evidence>
<dbReference type="PANTHER" id="PTHR46795:SF3">
    <property type="entry name" value="ABC TRANSPORTER PERMEASE"/>
    <property type="match status" value="1"/>
</dbReference>
<dbReference type="PANTHER" id="PTHR46795">
    <property type="entry name" value="ABC TRANSPORTER PERMEASE-RELATED-RELATED"/>
    <property type="match status" value="1"/>
</dbReference>
<feature type="transmembrane region" description="Helical" evidence="6">
    <location>
        <begin position="198"/>
        <end position="216"/>
    </location>
</feature>
<keyword evidence="3 6" id="KW-0812">Transmembrane</keyword>
<dbReference type="InterPro" id="IPR027022">
    <property type="entry name" value="ABC_permease_BceB-typ"/>
</dbReference>
<comment type="subcellular location">
    <subcellularLocation>
        <location evidence="1 6">Cell membrane</location>
        <topology evidence="1 6">Multi-pass membrane protein</topology>
    </subcellularLocation>
</comment>
<feature type="transmembrane region" description="Helical" evidence="6">
    <location>
        <begin position="110"/>
        <end position="138"/>
    </location>
</feature>
<feature type="domain" description="ABC3 transporter permease C-terminal" evidence="7">
    <location>
        <begin position="62"/>
        <end position="167"/>
    </location>
</feature>
<dbReference type="Pfam" id="PF02687">
    <property type="entry name" value="FtsX"/>
    <property type="match status" value="1"/>
</dbReference>
<name>A0ABY4P6S6_9LACO</name>
<evidence type="ECO:0000313" key="8">
    <source>
        <dbReference type="EMBL" id="UQS81448.1"/>
    </source>
</evidence>
<gene>
    <name evidence="8" type="ORF">MOO45_04275</name>
</gene>
<evidence type="ECO:0000256" key="1">
    <source>
        <dbReference type="ARBA" id="ARBA00004651"/>
    </source>
</evidence>
<comment type="similarity">
    <text evidence="6">Belongs to the ABC-4 integral membrane protein family.</text>
</comment>
<feature type="transmembrane region" description="Helical" evidence="6">
    <location>
        <begin position="228"/>
        <end position="251"/>
    </location>
</feature>
<feature type="transmembrane region" description="Helical" evidence="6">
    <location>
        <begin position="57"/>
        <end position="76"/>
    </location>
</feature>
<evidence type="ECO:0000256" key="5">
    <source>
        <dbReference type="ARBA" id="ARBA00023136"/>
    </source>
</evidence>
<dbReference type="Proteomes" id="UP000831495">
    <property type="component" value="Chromosome"/>
</dbReference>
<feature type="transmembrane region" description="Helical" evidence="6">
    <location>
        <begin position="18"/>
        <end position="37"/>
    </location>
</feature>
<feature type="transmembrane region" description="Helical" evidence="6">
    <location>
        <begin position="150"/>
        <end position="169"/>
    </location>
</feature>
<keyword evidence="5 6" id="KW-0472">Membrane</keyword>
<organism evidence="8 9">
    <name type="scientific">Bombilactobacillus folatiphilus</name>
    <dbReference type="NCBI Taxonomy" id="2923362"/>
    <lineage>
        <taxon>Bacteria</taxon>
        <taxon>Bacillati</taxon>
        <taxon>Bacillota</taxon>
        <taxon>Bacilli</taxon>
        <taxon>Lactobacillales</taxon>
        <taxon>Lactobacillaceae</taxon>
        <taxon>Bombilactobacillus</taxon>
    </lineage>
</organism>
<evidence type="ECO:0000313" key="9">
    <source>
        <dbReference type="Proteomes" id="UP000831495"/>
    </source>
</evidence>
<keyword evidence="9" id="KW-1185">Reference proteome</keyword>
<evidence type="ECO:0000256" key="3">
    <source>
        <dbReference type="ARBA" id="ARBA00022692"/>
    </source>
</evidence>
<dbReference type="InterPro" id="IPR003838">
    <property type="entry name" value="ABC3_permease_C"/>
</dbReference>
<protein>
    <submittedName>
        <fullName evidence="8">ABC transporter permease</fullName>
    </submittedName>
</protein>
<keyword evidence="6" id="KW-0813">Transport</keyword>